<dbReference type="AlphaFoldDB" id="A0A915DKB0"/>
<organism evidence="1 2">
    <name type="scientific">Ditylenchus dipsaci</name>
    <dbReference type="NCBI Taxonomy" id="166011"/>
    <lineage>
        <taxon>Eukaryota</taxon>
        <taxon>Metazoa</taxon>
        <taxon>Ecdysozoa</taxon>
        <taxon>Nematoda</taxon>
        <taxon>Chromadorea</taxon>
        <taxon>Rhabditida</taxon>
        <taxon>Tylenchina</taxon>
        <taxon>Tylenchomorpha</taxon>
        <taxon>Sphaerularioidea</taxon>
        <taxon>Anguinidae</taxon>
        <taxon>Anguininae</taxon>
        <taxon>Ditylenchus</taxon>
    </lineage>
</organism>
<evidence type="ECO:0000313" key="1">
    <source>
        <dbReference type="Proteomes" id="UP000887574"/>
    </source>
</evidence>
<evidence type="ECO:0000313" key="2">
    <source>
        <dbReference type="WBParaSite" id="jg20897"/>
    </source>
</evidence>
<accession>A0A915DKB0</accession>
<keyword evidence="1" id="KW-1185">Reference proteome</keyword>
<dbReference type="WBParaSite" id="jg20897">
    <property type="protein sequence ID" value="jg20897"/>
    <property type="gene ID" value="jg20897"/>
</dbReference>
<sequence length="389" mass="45224">MNSVSNASEEEDETQLKMPLYIREVAIEGVDKAQRRGGSNGIFKKQKLRLWAEGHSYVEESASKKFSGVLYFRCSRRNGRCNGRGFTMRGMFYVTIEHMHDNKRNGGLGFEVQKRLRKGDRLAEQLSTTPTETLVKKVRHGASRQVRAHLPSKDTMARRIRNKKLKEVFRSIDNEDMVMPDSAKETLDGERFLFWIHAQHYNSNLDVRKTRSSATKDRVAFIRCHLQEVSARILPTVLHLRSSRWEGSADCVGMDAEEVKVFDLRWQTLKDDLMKRSKKYFRTEMGKGHGLSEFFKRRNNIPFYLKEWFHLFSMLSFLPVVDVLHGYYALLHKFRELIELYEITEETEREFIASSLTSAKPSFTKAVSFPVERQENRVTASRCGTVSTQ</sequence>
<reference evidence="2" key="1">
    <citation type="submission" date="2022-11" db="UniProtKB">
        <authorList>
            <consortium name="WormBaseParasite"/>
        </authorList>
    </citation>
    <scope>IDENTIFICATION</scope>
</reference>
<name>A0A915DKB0_9BILA</name>
<proteinExistence type="predicted"/>
<dbReference type="Proteomes" id="UP000887574">
    <property type="component" value="Unplaced"/>
</dbReference>
<dbReference type="Gene3D" id="2.20.25.240">
    <property type="match status" value="1"/>
</dbReference>
<protein>
    <submittedName>
        <fullName evidence="2">FLYWCH-type domain-containing protein</fullName>
    </submittedName>
</protein>